<evidence type="ECO:0000256" key="14">
    <source>
        <dbReference type="SAM" id="Phobius"/>
    </source>
</evidence>
<name>A0A1I8NX46_STOCA</name>
<dbReference type="AlphaFoldDB" id="A0A1I8NX46"/>
<evidence type="ECO:0000256" key="4">
    <source>
        <dbReference type="ARBA" id="ARBA00022475"/>
    </source>
</evidence>
<dbReference type="PANTHER" id="PTHR12939:SF10">
    <property type="entry name" value="EG:4F1.1 PROTEIN"/>
    <property type="match status" value="1"/>
</dbReference>
<dbReference type="GO" id="GO:0060047">
    <property type="term" value="P:heart contraction"/>
    <property type="evidence" value="ECO:0007669"/>
    <property type="project" value="TreeGrafter"/>
</dbReference>
<evidence type="ECO:0000256" key="6">
    <source>
        <dbReference type="ARBA" id="ARBA00022692"/>
    </source>
</evidence>
<evidence type="ECO:0000256" key="7">
    <source>
        <dbReference type="ARBA" id="ARBA00022968"/>
    </source>
</evidence>
<feature type="compositionally biased region" description="Pro residues" evidence="13">
    <location>
        <begin position="152"/>
        <end position="161"/>
    </location>
</feature>
<keyword evidence="8 14" id="KW-1133">Transmembrane helix</keyword>
<dbReference type="PANTHER" id="PTHR12939">
    <property type="entry name" value="SARCOGLYCAN"/>
    <property type="match status" value="1"/>
</dbReference>
<feature type="compositionally biased region" description="Polar residues" evidence="13">
    <location>
        <begin position="298"/>
        <end position="320"/>
    </location>
</feature>
<evidence type="ECO:0000256" key="10">
    <source>
        <dbReference type="ARBA" id="ARBA00023157"/>
    </source>
</evidence>
<evidence type="ECO:0000313" key="15">
    <source>
        <dbReference type="EnsemblMetazoa" id="SCAU002816-PA"/>
    </source>
</evidence>
<feature type="compositionally biased region" description="Polar residues" evidence="13">
    <location>
        <begin position="332"/>
        <end position="347"/>
    </location>
</feature>
<feature type="compositionally biased region" description="Basic and acidic residues" evidence="13">
    <location>
        <begin position="256"/>
        <end position="267"/>
    </location>
</feature>
<evidence type="ECO:0000256" key="11">
    <source>
        <dbReference type="ARBA" id="ARBA00023180"/>
    </source>
</evidence>
<feature type="region of interest" description="Disordered" evidence="13">
    <location>
        <begin position="462"/>
        <end position="528"/>
    </location>
</feature>
<feature type="compositionally biased region" description="Polar residues" evidence="13">
    <location>
        <begin position="406"/>
        <end position="417"/>
    </location>
</feature>
<feature type="region of interest" description="Disordered" evidence="13">
    <location>
        <begin position="396"/>
        <end position="420"/>
    </location>
</feature>
<dbReference type="GO" id="GO:0042383">
    <property type="term" value="C:sarcolemma"/>
    <property type="evidence" value="ECO:0007669"/>
    <property type="project" value="UniProtKB-SubCell"/>
</dbReference>
<evidence type="ECO:0000256" key="13">
    <source>
        <dbReference type="SAM" id="MobiDB-lite"/>
    </source>
</evidence>
<feature type="region of interest" description="Disordered" evidence="13">
    <location>
        <begin position="88"/>
        <end position="129"/>
    </location>
</feature>
<feature type="region of interest" description="Disordered" evidence="13">
    <location>
        <begin position="145"/>
        <end position="174"/>
    </location>
</feature>
<evidence type="ECO:0000256" key="5">
    <source>
        <dbReference type="ARBA" id="ARBA00022490"/>
    </source>
</evidence>
<gene>
    <name evidence="15" type="primary">106083517</name>
</gene>
<keyword evidence="6 14" id="KW-0812">Transmembrane</keyword>
<feature type="region of interest" description="Disordered" evidence="13">
    <location>
        <begin position="215"/>
        <end position="369"/>
    </location>
</feature>
<feature type="transmembrane region" description="Helical" evidence="14">
    <location>
        <begin position="556"/>
        <end position="578"/>
    </location>
</feature>
<dbReference type="InterPro" id="IPR039972">
    <property type="entry name" value="Sarcoglycan_gamma/delta/zeta"/>
</dbReference>
<evidence type="ECO:0000256" key="8">
    <source>
        <dbReference type="ARBA" id="ARBA00022989"/>
    </source>
</evidence>
<feature type="compositionally biased region" description="Polar residues" evidence="13">
    <location>
        <begin position="356"/>
        <end position="369"/>
    </location>
</feature>
<evidence type="ECO:0000256" key="9">
    <source>
        <dbReference type="ARBA" id="ARBA00023136"/>
    </source>
</evidence>
<feature type="compositionally biased region" description="Low complexity" evidence="13">
    <location>
        <begin position="106"/>
        <end position="118"/>
    </location>
</feature>
<dbReference type="InterPro" id="IPR006875">
    <property type="entry name" value="Sarcoglycan"/>
</dbReference>
<evidence type="ECO:0000256" key="1">
    <source>
        <dbReference type="ARBA" id="ARBA00004245"/>
    </source>
</evidence>
<keyword evidence="5" id="KW-0963">Cytoplasm</keyword>
<dbReference type="VEuPathDB" id="VectorBase:SCAU002816"/>
<keyword evidence="7" id="KW-0735">Signal-anchor</keyword>
<feature type="compositionally biased region" description="Low complexity" evidence="13">
    <location>
        <begin position="219"/>
        <end position="246"/>
    </location>
</feature>
<keyword evidence="11" id="KW-0325">Glycoprotein</keyword>
<proteinExistence type="inferred from homology"/>
<evidence type="ECO:0000313" key="16">
    <source>
        <dbReference type="Proteomes" id="UP000095300"/>
    </source>
</evidence>
<feature type="compositionally biased region" description="Low complexity" evidence="13">
    <location>
        <begin position="465"/>
        <end position="506"/>
    </location>
</feature>
<keyword evidence="16" id="KW-1185">Reference proteome</keyword>
<dbReference type="EnsemblMetazoa" id="SCAU002816-RA">
    <property type="protein sequence ID" value="SCAU002816-PA"/>
    <property type="gene ID" value="SCAU002816"/>
</dbReference>
<dbReference type="Pfam" id="PF04790">
    <property type="entry name" value="Sarcoglycan_1"/>
    <property type="match status" value="1"/>
</dbReference>
<protein>
    <recommendedName>
        <fullName evidence="17">Delta-sarcoglycan</fullName>
    </recommendedName>
</protein>
<sequence length="814" mass="87775">MLNDISGDSSSNFNFHLSSSLSQNKLKSLLNSKSNDSANDSQPLTSVRECGDDKCLDSKSLLISVSTNGADNLSWKFFEHVDTLDHQLRNDESSPPAALLNGTALSSSNATSSSSSTSVQPAVETNDVGKSVNTTMSSALGMQVSHNYNSSIPPPTQPPLPHGNNRKSNGYAINGTLLQPPEILSQTSSATATTATTSNSAAVLANDLNKTEIRDTRVQSQQQHQQQPLQHSEGGSTFVFTSPTSTFKRKKQQQLLKEEELQSKSRQYEQLQNNNNNNTQANNGYGLSSATKRPPLGSNESATTLSEDYSNSTTKGSPNNLALIRHHWGQLQPAQQHNSHYQHQPQEQPARPYYQQHRSNTGTTANDTKTVINSSTGVIITDTSILNYASTSSTSSLIASGKGTAPTENGNGTTANRSTRRTHTLPLAAGKAATAAAITKLHQPSSSSFIADRVVDLEHDTKCAPSTSTSSSPPHLKSNFKTKSSTATTSTKRHLNTSTTATANNSRQQHLTAKMQASSSGGSGTTTTAKGFSNTSSLVDDIEMNLGLIGWRKKCLYTLLVLLMLLIIINLGLTLWILKVMEFSTEGMGPLKIVPGGIQLSGQALIMDMLRASSIRSRHGQPISIESSRNFSINTRGPDGLLENHLFLGHDKLECLATSFRINDTNGRNLFSVNRDEVTIGAHALRVEGEGGAIFRESIQTPHVRAEPGRELRLESPTRQLEMKAAQEINLQSRAGGIEITALEDIKLTTLEGSLRFESSKIFMPNLRTVPPIQGAPQKDHTHRVFQLCACSNGKLFLASSHSSCAGDDSTVCR</sequence>
<evidence type="ECO:0000256" key="12">
    <source>
        <dbReference type="ARBA" id="ARBA00023212"/>
    </source>
</evidence>
<dbReference type="GO" id="GO:0005856">
    <property type="term" value="C:cytoskeleton"/>
    <property type="evidence" value="ECO:0007669"/>
    <property type="project" value="UniProtKB-SubCell"/>
</dbReference>
<evidence type="ECO:0008006" key="17">
    <source>
        <dbReference type="Google" id="ProtNLM"/>
    </source>
</evidence>
<reference evidence="15" key="1">
    <citation type="submission" date="2020-05" db="UniProtKB">
        <authorList>
            <consortium name="EnsemblMetazoa"/>
        </authorList>
    </citation>
    <scope>IDENTIFICATION</scope>
    <source>
        <strain evidence="15">USDA</strain>
    </source>
</reference>
<organism evidence="15 16">
    <name type="scientific">Stomoxys calcitrans</name>
    <name type="common">Stable fly</name>
    <name type="synonym">Conops calcitrans</name>
    <dbReference type="NCBI Taxonomy" id="35570"/>
    <lineage>
        <taxon>Eukaryota</taxon>
        <taxon>Metazoa</taxon>
        <taxon>Ecdysozoa</taxon>
        <taxon>Arthropoda</taxon>
        <taxon>Hexapoda</taxon>
        <taxon>Insecta</taxon>
        <taxon>Pterygota</taxon>
        <taxon>Neoptera</taxon>
        <taxon>Endopterygota</taxon>
        <taxon>Diptera</taxon>
        <taxon>Brachycera</taxon>
        <taxon>Muscomorpha</taxon>
        <taxon>Muscoidea</taxon>
        <taxon>Muscidae</taxon>
        <taxon>Stomoxys</taxon>
    </lineage>
</organism>
<keyword evidence="10" id="KW-1015">Disulfide bond</keyword>
<evidence type="ECO:0000256" key="3">
    <source>
        <dbReference type="ARBA" id="ARBA00007574"/>
    </source>
</evidence>
<keyword evidence="9 14" id="KW-0472">Membrane</keyword>
<feature type="compositionally biased region" description="Polar residues" evidence="13">
    <location>
        <begin position="507"/>
        <end position="517"/>
    </location>
</feature>
<dbReference type="STRING" id="35570.A0A1I8NX46"/>
<dbReference type="GO" id="GO:0016012">
    <property type="term" value="C:sarcoglycan complex"/>
    <property type="evidence" value="ECO:0007669"/>
    <property type="project" value="InterPro"/>
</dbReference>
<dbReference type="OrthoDB" id="8881719at2759"/>
<keyword evidence="4" id="KW-1003">Cell membrane</keyword>
<dbReference type="Proteomes" id="UP000095300">
    <property type="component" value="Unassembled WGS sequence"/>
</dbReference>
<feature type="compositionally biased region" description="Low complexity" evidence="13">
    <location>
        <begin position="270"/>
        <end position="283"/>
    </location>
</feature>
<comment type="subcellular location">
    <subcellularLocation>
        <location evidence="2">Cell membrane</location>
        <location evidence="2">Sarcolemma</location>
        <topology evidence="2">Single-pass type II membrane protein</topology>
    </subcellularLocation>
    <subcellularLocation>
        <location evidence="1">Cytoplasm</location>
        <location evidence="1">Cytoskeleton</location>
    </subcellularLocation>
</comment>
<accession>A0A1I8NX46</accession>
<comment type="similarity">
    <text evidence="3">Belongs to the sarcoglycan beta/delta/gamma/zeta family.</text>
</comment>
<evidence type="ECO:0000256" key="2">
    <source>
        <dbReference type="ARBA" id="ARBA00004274"/>
    </source>
</evidence>
<keyword evidence="12" id="KW-0206">Cytoskeleton</keyword>